<accession>A0A086P8C5</accession>
<organism evidence="1 2">
    <name type="scientific">Sphingobium herbicidovorans (strain ATCC 700291 / DSM 11019 / CCUG 56400 / KCTC 2939 / LMG 18315 / NBRC 16415 / MH)</name>
    <name type="common">Sphingomonas herbicidovorans</name>
    <dbReference type="NCBI Taxonomy" id="1219045"/>
    <lineage>
        <taxon>Bacteria</taxon>
        <taxon>Pseudomonadati</taxon>
        <taxon>Pseudomonadota</taxon>
        <taxon>Alphaproteobacteria</taxon>
        <taxon>Sphingomonadales</taxon>
        <taxon>Sphingomonadaceae</taxon>
        <taxon>Sphingobium</taxon>
    </lineage>
</organism>
<evidence type="ECO:0000313" key="1">
    <source>
        <dbReference type="EMBL" id="KFG89643.1"/>
    </source>
</evidence>
<evidence type="ECO:0000313" key="2">
    <source>
        <dbReference type="Proteomes" id="UP000024284"/>
    </source>
</evidence>
<dbReference type="eggNOG" id="COG4963">
    <property type="taxonomic scope" value="Bacteria"/>
</dbReference>
<dbReference type="InterPro" id="IPR050625">
    <property type="entry name" value="ParA/MinD_ATPase"/>
</dbReference>
<dbReference type="GO" id="GO:0009898">
    <property type="term" value="C:cytoplasmic side of plasma membrane"/>
    <property type="evidence" value="ECO:0007669"/>
    <property type="project" value="TreeGrafter"/>
</dbReference>
<reference evidence="1" key="1">
    <citation type="submission" date="2014-08" db="EMBL/GenBank/DDBJ databases">
        <title>Draft genome sequences of Sphingobium herbicidovorans.</title>
        <authorList>
            <person name="Gan H.M."/>
            <person name="Gan H.Y."/>
            <person name="Savka M.A."/>
        </authorList>
    </citation>
    <scope>NUCLEOTIDE SEQUENCE [LARGE SCALE GENOMIC DNA]</scope>
    <source>
        <strain evidence="1">NBRC 16415</strain>
    </source>
</reference>
<sequence>MGIVTNTAEATESWTLDVGDEGIHLILSEQEVAASDILGDRLSGQSLTLSMLAPGAALPQSLVGEAKAVILEVQPDDEASMRRLAALRAANPALLVVAAVRNAEIPLVRALLRSGINDVVALPLQASELTAVLDQLRTEIAAKGGRDVKMGALVSIIKSVGGVGATTIATQAASLHARSAKQAGERVCLFDFDVQFGGAGTCLNITSSLTLADLLQAGNRVDRELLGSVTVETPTGLHVVTAPTEIMPLEAVNADQVFRVIELAQRNFDTIYLDLPGNWTNWSMSLVARSEVIFLVCELTIASLRQARRQIALLRDQDIDPARIHVIANRVEKKLFRAIGLEDAAAALDHPVNLSIANDFPLVSSALDQGVLIQELKARSRICKDMADIVDCTTQAVEARRQAEKS</sequence>
<dbReference type="InterPro" id="IPR011006">
    <property type="entry name" value="CheY-like_superfamily"/>
</dbReference>
<dbReference type="InterPro" id="IPR027417">
    <property type="entry name" value="P-loop_NTPase"/>
</dbReference>
<dbReference type="EMBL" id="JFZA02000023">
    <property type="protein sequence ID" value="KFG89643.1"/>
    <property type="molecule type" value="Genomic_DNA"/>
</dbReference>
<dbReference type="Proteomes" id="UP000024284">
    <property type="component" value="Unassembled WGS sequence"/>
</dbReference>
<dbReference type="Gene3D" id="3.40.50.2300">
    <property type="match status" value="1"/>
</dbReference>
<dbReference type="Gene3D" id="3.40.50.300">
    <property type="entry name" value="P-loop containing nucleotide triphosphate hydrolases"/>
    <property type="match status" value="1"/>
</dbReference>
<comment type="caution">
    <text evidence="1">The sequence shown here is derived from an EMBL/GenBank/DDBJ whole genome shotgun (WGS) entry which is preliminary data.</text>
</comment>
<dbReference type="GO" id="GO:0051782">
    <property type="term" value="P:negative regulation of cell division"/>
    <property type="evidence" value="ECO:0007669"/>
    <property type="project" value="TreeGrafter"/>
</dbReference>
<name>A0A086P8C5_SPHHM</name>
<dbReference type="GO" id="GO:0016887">
    <property type="term" value="F:ATP hydrolysis activity"/>
    <property type="evidence" value="ECO:0007669"/>
    <property type="project" value="TreeGrafter"/>
</dbReference>
<dbReference type="SUPFAM" id="SSF52172">
    <property type="entry name" value="CheY-like"/>
    <property type="match status" value="1"/>
</dbReference>
<dbReference type="GO" id="GO:0005524">
    <property type="term" value="F:ATP binding"/>
    <property type="evidence" value="ECO:0007669"/>
    <property type="project" value="TreeGrafter"/>
</dbReference>
<dbReference type="PATRIC" id="fig|1219045.3.peg.2484"/>
<protein>
    <submittedName>
        <fullName evidence="1">Pilus biosynthesis protein CpaE</fullName>
    </submittedName>
</protein>
<dbReference type="PANTHER" id="PTHR43384">
    <property type="entry name" value="SEPTUM SITE-DETERMINING PROTEIN MIND HOMOLOG, CHLOROPLASTIC-RELATED"/>
    <property type="match status" value="1"/>
</dbReference>
<gene>
    <name evidence="1" type="ORF">BV98_002450</name>
</gene>
<dbReference type="PANTHER" id="PTHR43384:SF13">
    <property type="entry name" value="SLR0110 PROTEIN"/>
    <property type="match status" value="1"/>
</dbReference>
<proteinExistence type="predicted"/>
<dbReference type="STRING" id="76947.GCA_002080435_02893"/>
<keyword evidence="2" id="KW-1185">Reference proteome</keyword>
<dbReference type="GO" id="GO:0005829">
    <property type="term" value="C:cytosol"/>
    <property type="evidence" value="ECO:0007669"/>
    <property type="project" value="TreeGrafter"/>
</dbReference>
<dbReference type="SUPFAM" id="SSF52540">
    <property type="entry name" value="P-loop containing nucleoside triphosphate hydrolases"/>
    <property type="match status" value="1"/>
</dbReference>
<dbReference type="AlphaFoldDB" id="A0A086P8C5"/>